<accession>A0A1G5SJX6</accession>
<dbReference type="AlphaFoldDB" id="A0A1G5SJX6"/>
<evidence type="ECO:0000313" key="2">
    <source>
        <dbReference type="EMBL" id="SCZ86841.1"/>
    </source>
</evidence>
<dbReference type="Proteomes" id="UP000198729">
    <property type="component" value="Unassembled WGS sequence"/>
</dbReference>
<dbReference type="STRING" id="51642.NSMM_800035"/>
<gene>
    <name evidence="2" type="ORF">NSMM_800035</name>
</gene>
<dbReference type="OrthoDB" id="8550241at2"/>
<feature type="region of interest" description="Disordered" evidence="1">
    <location>
        <begin position="37"/>
        <end position="64"/>
    </location>
</feature>
<reference evidence="2 3" key="1">
    <citation type="submission" date="2016-10" db="EMBL/GenBank/DDBJ databases">
        <authorList>
            <person name="de Groot N.N."/>
        </authorList>
    </citation>
    <scope>NUCLEOTIDE SEQUENCE [LARGE SCALE GENOMIC DNA]</scope>
    <source>
        <strain evidence="2">1</strain>
    </source>
</reference>
<protein>
    <submittedName>
        <fullName evidence="2">Uncharacterized protein</fullName>
    </submittedName>
</protein>
<evidence type="ECO:0000313" key="3">
    <source>
        <dbReference type="Proteomes" id="UP000198729"/>
    </source>
</evidence>
<name>A0A1G5SJX6_9PROT</name>
<dbReference type="RefSeq" id="WP_090288103.1">
    <property type="nucleotide sequence ID" value="NZ_FMWO01000092.1"/>
</dbReference>
<proteinExistence type="predicted"/>
<feature type="compositionally biased region" description="Polar residues" evidence="1">
    <location>
        <begin position="37"/>
        <end position="48"/>
    </location>
</feature>
<organism evidence="2 3">
    <name type="scientific">Nitrosomonas mobilis</name>
    <dbReference type="NCBI Taxonomy" id="51642"/>
    <lineage>
        <taxon>Bacteria</taxon>
        <taxon>Pseudomonadati</taxon>
        <taxon>Pseudomonadota</taxon>
        <taxon>Betaproteobacteria</taxon>
        <taxon>Nitrosomonadales</taxon>
        <taxon>Nitrosomonadaceae</taxon>
        <taxon>Nitrosomonas</taxon>
    </lineage>
</organism>
<evidence type="ECO:0000256" key="1">
    <source>
        <dbReference type="SAM" id="MobiDB-lite"/>
    </source>
</evidence>
<sequence length="129" mass="14491">MTDSDAEQIADPDEDGLLVKLDEVLLRYQHENRSLVQKLQPSSDGNHATQEEVVSKQQSPFLSPAESDEIPLLIEKVELTTSNWPVETGISELLCFAFDHAIREAQIKLDPLARITLLQALAKRLPKNF</sequence>
<keyword evidence="3" id="KW-1185">Reference proteome</keyword>
<dbReference type="EMBL" id="FMWO01000092">
    <property type="protein sequence ID" value="SCZ86841.1"/>
    <property type="molecule type" value="Genomic_DNA"/>
</dbReference>